<dbReference type="GO" id="GO:0055070">
    <property type="term" value="P:copper ion homeostasis"/>
    <property type="evidence" value="ECO:0007669"/>
    <property type="project" value="TreeGrafter"/>
</dbReference>
<feature type="transmembrane region" description="Helical" evidence="8">
    <location>
        <begin position="152"/>
        <end position="173"/>
    </location>
</feature>
<organism evidence="9 10">
    <name type="scientific">Bordetella genomosp. 11</name>
    <dbReference type="NCBI Taxonomy" id="1416808"/>
    <lineage>
        <taxon>Bacteria</taxon>
        <taxon>Pseudomonadati</taxon>
        <taxon>Pseudomonadota</taxon>
        <taxon>Betaproteobacteria</taxon>
        <taxon>Burkholderiales</taxon>
        <taxon>Alcaligenaceae</taxon>
        <taxon>Bordetella</taxon>
    </lineage>
</organism>
<accession>A0A261UNA5</accession>
<feature type="transmembrane region" description="Helical" evidence="8">
    <location>
        <begin position="179"/>
        <end position="202"/>
    </location>
</feature>
<dbReference type="EMBL" id="NEVS01000004">
    <property type="protein sequence ID" value="OZI63378.1"/>
    <property type="molecule type" value="Genomic_DNA"/>
</dbReference>
<evidence type="ECO:0000256" key="5">
    <source>
        <dbReference type="ARBA" id="ARBA00022842"/>
    </source>
</evidence>
<dbReference type="AlphaFoldDB" id="A0A261UNA5"/>
<keyword evidence="5" id="KW-0460">Magnesium</keyword>
<evidence type="ECO:0000256" key="8">
    <source>
        <dbReference type="SAM" id="Phobius"/>
    </source>
</evidence>
<dbReference type="GO" id="GO:0005507">
    <property type="term" value="F:copper ion binding"/>
    <property type="evidence" value="ECO:0007669"/>
    <property type="project" value="TreeGrafter"/>
</dbReference>
<evidence type="ECO:0000256" key="6">
    <source>
        <dbReference type="ARBA" id="ARBA00022967"/>
    </source>
</evidence>
<evidence type="ECO:0000256" key="4">
    <source>
        <dbReference type="ARBA" id="ARBA00022553"/>
    </source>
</evidence>
<dbReference type="PANTHER" id="PTHR43520">
    <property type="entry name" value="ATP7, ISOFORM B"/>
    <property type="match status" value="1"/>
</dbReference>
<keyword evidence="3" id="KW-1003">Cell membrane</keyword>
<protein>
    <submittedName>
        <fullName evidence="9">Uncharacterized protein</fullName>
    </submittedName>
</protein>
<gene>
    <name evidence="9" type="ORF">CAL28_15240</name>
</gene>
<keyword evidence="7" id="KW-0406">Ion transport</keyword>
<keyword evidence="10" id="KW-1185">Reference proteome</keyword>
<keyword evidence="6" id="KW-1278">Translocase</keyword>
<comment type="subcellular location">
    <subcellularLocation>
        <location evidence="1">Cell membrane</location>
        <topology evidence="1">Multi-pass membrane protein</topology>
    </subcellularLocation>
</comment>
<dbReference type="GO" id="GO:0043682">
    <property type="term" value="F:P-type divalent copper transporter activity"/>
    <property type="evidence" value="ECO:0007669"/>
    <property type="project" value="TreeGrafter"/>
</dbReference>
<evidence type="ECO:0000256" key="3">
    <source>
        <dbReference type="ARBA" id="ARBA00022475"/>
    </source>
</evidence>
<feature type="transmembrane region" description="Helical" evidence="8">
    <location>
        <begin position="103"/>
        <end position="123"/>
    </location>
</feature>
<keyword evidence="8" id="KW-0812">Transmembrane</keyword>
<evidence type="ECO:0000256" key="7">
    <source>
        <dbReference type="ARBA" id="ARBA00023065"/>
    </source>
</evidence>
<keyword evidence="4" id="KW-0597">Phosphoprotein</keyword>
<reference evidence="10" key="1">
    <citation type="submission" date="2017-05" db="EMBL/GenBank/DDBJ databases">
        <title>Complete and WGS of Bordetella genogroups.</title>
        <authorList>
            <person name="Spilker T."/>
            <person name="Lipuma J."/>
        </authorList>
    </citation>
    <scope>NUCLEOTIDE SEQUENCE [LARGE SCALE GENOMIC DNA]</scope>
    <source>
        <strain evidence="10">AU8856</strain>
    </source>
</reference>
<proteinExistence type="predicted"/>
<feature type="transmembrane region" description="Helical" evidence="8">
    <location>
        <begin position="234"/>
        <end position="251"/>
    </location>
</feature>
<dbReference type="GO" id="GO:0005886">
    <property type="term" value="C:plasma membrane"/>
    <property type="evidence" value="ECO:0007669"/>
    <property type="project" value="UniProtKB-SubCell"/>
</dbReference>
<keyword evidence="8" id="KW-1133">Transmembrane helix</keyword>
<dbReference type="PANTHER" id="PTHR43520:SF5">
    <property type="entry name" value="CATION-TRANSPORTING P-TYPE ATPASE-RELATED"/>
    <property type="match status" value="1"/>
</dbReference>
<keyword evidence="8" id="KW-0472">Membrane</keyword>
<dbReference type="Proteomes" id="UP000215767">
    <property type="component" value="Unassembled WGS sequence"/>
</dbReference>
<comment type="caution">
    <text evidence="9">The sequence shown here is derived from an EMBL/GenBank/DDBJ whole genome shotgun (WGS) entry which is preliminary data.</text>
</comment>
<keyword evidence="2" id="KW-0813">Transport</keyword>
<evidence type="ECO:0000313" key="9">
    <source>
        <dbReference type="EMBL" id="OZI63378.1"/>
    </source>
</evidence>
<feature type="transmembrane region" description="Helical" evidence="8">
    <location>
        <begin position="36"/>
        <end position="58"/>
    </location>
</feature>
<evidence type="ECO:0000256" key="1">
    <source>
        <dbReference type="ARBA" id="ARBA00004651"/>
    </source>
</evidence>
<feature type="transmembrane region" description="Helical" evidence="8">
    <location>
        <begin position="79"/>
        <end position="97"/>
    </location>
</feature>
<sequence length="308" mass="32788">MLRLGLAWLVMMQVMMLAWPAYVRHDDLPARNLATLDWAIGLMNWASLALTLPVLVYSAWPLWHGAATRLWQGRPGMDLPVATGMAAAFVPSVHATIAGDGAVYFDSVTMFVAFLLTARYLALCARQSRAGGRNDPLRRTRATLTLYADRRAAQFCTVQLAATFATGLVWIWLDPGRFLPVTVAMLVISCPCALSMSVPAVMASADAAIGALPCADEADIRAIQAMAARKAMQNLYGSAAFHLLMMPLAALGWVTPWLAAVTMLVSSLAVAGNAWRLHGRWIDGHASARSRASGAPAEGGAGAAVGTP</sequence>
<evidence type="ECO:0000313" key="10">
    <source>
        <dbReference type="Proteomes" id="UP000215767"/>
    </source>
</evidence>
<name>A0A261UNA5_9BORD</name>
<evidence type="ECO:0000256" key="2">
    <source>
        <dbReference type="ARBA" id="ARBA00022448"/>
    </source>
</evidence>